<sequence length="304" mass="32615">MNGEVRRPGLEQGLRPLPRPLPTLPTGVGEVALQVLVCGEGRGSPEAPALCCSGSRMQCGGPQRLCTLPAAILDRGVASAQAAPLAPRRPRVRCLAQPFCGSSAARKEVPGVRALHRAPHEQMKQGEAQRKTKTKQSISGASLLADAAEDQMTDLEITAAATPAEALLALVITNICLLHPSNSMPQVFYIDKCSEDELCLERDGFELDLVYISALTTGNLLGLANRGCWKDTVRPGQDEGLSFLLLVHSFLQEPGDSLAPEPIPGWLLTVLPGWLPIKLLQSDLERLPGCARFPAFSIRVPRRG</sequence>
<protein>
    <submittedName>
        <fullName evidence="3">Uncharacterized protein</fullName>
    </submittedName>
</protein>
<feature type="region of interest" description="Disordered" evidence="1">
    <location>
        <begin position="1"/>
        <end position="25"/>
    </location>
</feature>
<name>A0ABM5D799_VICPA</name>
<dbReference type="GeneID" id="140696284"/>
<gene>
    <name evidence="3" type="primary">LOC140696284</name>
</gene>
<proteinExistence type="predicted"/>
<evidence type="ECO:0000256" key="1">
    <source>
        <dbReference type="SAM" id="MobiDB-lite"/>
    </source>
</evidence>
<accession>A0ABM5D799</accession>
<reference evidence="3" key="1">
    <citation type="submission" date="2025-08" db="UniProtKB">
        <authorList>
            <consortium name="RefSeq"/>
        </authorList>
    </citation>
    <scope>IDENTIFICATION</scope>
</reference>
<evidence type="ECO:0000313" key="3">
    <source>
        <dbReference type="RefSeq" id="XP_072816787.1"/>
    </source>
</evidence>
<evidence type="ECO:0000313" key="2">
    <source>
        <dbReference type="Proteomes" id="UP001652581"/>
    </source>
</evidence>
<keyword evidence="2" id="KW-1185">Reference proteome</keyword>
<organism evidence="2 3">
    <name type="scientific">Vicugna pacos</name>
    <name type="common">Alpaca</name>
    <name type="synonym">Lama pacos</name>
    <dbReference type="NCBI Taxonomy" id="30538"/>
    <lineage>
        <taxon>Eukaryota</taxon>
        <taxon>Metazoa</taxon>
        <taxon>Chordata</taxon>
        <taxon>Craniata</taxon>
        <taxon>Vertebrata</taxon>
        <taxon>Euteleostomi</taxon>
        <taxon>Mammalia</taxon>
        <taxon>Eutheria</taxon>
        <taxon>Laurasiatheria</taxon>
        <taxon>Artiodactyla</taxon>
        <taxon>Tylopoda</taxon>
        <taxon>Camelidae</taxon>
        <taxon>Vicugna</taxon>
    </lineage>
</organism>
<dbReference type="RefSeq" id="XP_072816787.1">
    <property type="nucleotide sequence ID" value="XM_072960686.1"/>
</dbReference>
<dbReference type="Proteomes" id="UP001652581">
    <property type="component" value="Chromosome 5"/>
</dbReference>